<dbReference type="EMBL" id="AP013546">
    <property type="protein sequence ID" value="BAQ94340.1"/>
    <property type="molecule type" value="Genomic_DNA"/>
</dbReference>
<evidence type="ECO:0000313" key="2">
    <source>
        <dbReference type="EMBL" id="BAQ94340.1"/>
    </source>
</evidence>
<evidence type="ECO:0000256" key="1">
    <source>
        <dbReference type="SAM" id="MobiDB-lite"/>
    </source>
</evidence>
<dbReference type="KEGG" id="vg:55412242"/>
<dbReference type="GeneID" id="55412242"/>
<name>A0A6S4PAQ9_9CAUD</name>
<keyword evidence="3" id="KW-1185">Reference proteome</keyword>
<proteinExistence type="predicted"/>
<sequence length="818" mass="90867">MTQLPLGQIRPAAQPVAAFFQPGRANVAAATAQRGVPRTPQISTIQERGGINVRGFNSFQQLAESLADFGPQALKVGKTMALNYVQGKVQEGYQAEMEARNQASLAVLNLQNDYEAGSADAINEINELQRVDPEAAQLLTDSNPYRLIGRRRAAAQLLAHEIKGAFEADLALNVSVLETIKPGSPQLAQRKSDIARRATARFGLTGNEPEYVKYVSDVVNRAGDSYTSSQANLYSKAVGLDAEQKAVAELGMLIAQFTKQGVLMPAAADGSRPAFYMKRNHPDYLRTVHALLTTAKDRHFMHLTATQRSSVSKKITEQLYAVFNDDLSKQVLDGIRMGNPNMPYESRPLLVLTAPFTSDQQRAAGLQAQVNIIQNRNQLIQQNVFENFYDKQVGPQGQTLRQLDPIDDRAVFEPAVDDLVERARQAGHTDPVQLKKDLIQKARDSQENQVLYDPKSTEGFKQRILNELKIGDFVGDDGKLLRAEIEDHLAGVPFNLRDQARTELFSAFGQMKQKADQIIQYVGPATAKSLQVVVAHPAIKTLLGKTGGLLAELRIGAQTAEGKYLEAFSEVGALDLKNQIDEGLTEAGLAALREADPADIANFQTIAQKAQREYLNSPEFNALVQPYVDRLNKQKTQNNVPQSNRPETYEKNETSSLSDDVIGNYAKKPVMSGKWVVSELQREGFSPELEAAAKRADVSPARFLHDHIHYHYPQIDKDNKIRRQLLLMIEKDRKNKTVSFNQPGLTWDGSKIERVARNLNSPGGWLSDMLFAGLTPSDKELLRNYAEQMRRNGSPEAIREIQRLNIQYRQYGLAFPLA</sequence>
<protein>
    <submittedName>
        <fullName evidence="2">Uncharacterized protein</fullName>
    </submittedName>
</protein>
<accession>A0A6S4PAQ9</accession>
<feature type="compositionally biased region" description="Polar residues" evidence="1">
    <location>
        <begin position="634"/>
        <end position="646"/>
    </location>
</feature>
<dbReference type="RefSeq" id="YP_009777596.1">
    <property type="nucleotide sequence ID" value="NC_047700.1"/>
</dbReference>
<evidence type="ECO:0000313" key="3">
    <source>
        <dbReference type="Proteomes" id="UP000504913"/>
    </source>
</evidence>
<reference evidence="2 3" key="1">
    <citation type="journal article" date="2013" name="PLoS Genet.">
        <title>Expanding the Marine Virosphere Using Metagenomics.</title>
        <authorList>
            <person name="Mizuno C.M."/>
            <person name="Rodriguez-Valera F."/>
            <person name="Kimes N.E."/>
            <person name="Ghai R."/>
        </authorList>
    </citation>
    <scope>NUCLEOTIDE SEQUENCE [LARGE SCALE GENOMIC DNA]</scope>
    <source>
        <strain evidence="2">UvMED-CGR-C79-MedDCM-OCT-S37-C6</strain>
    </source>
</reference>
<organism evidence="2 3">
    <name type="scientific">uncultured phage_MedDCM-OCT-S37-C6</name>
    <dbReference type="NCBI Taxonomy" id="2740804"/>
    <lineage>
        <taxon>Viruses</taxon>
        <taxon>Duplodnaviria</taxon>
        <taxon>Heunggongvirae</taxon>
        <taxon>Uroviricota</taxon>
        <taxon>Caudoviricetes</taxon>
        <taxon>Autographivirales</taxon>
        <taxon>Oinezvirus</taxon>
        <taxon>Oinezvirus S37C6</taxon>
    </lineage>
</organism>
<dbReference type="Proteomes" id="UP000504913">
    <property type="component" value="Segment"/>
</dbReference>
<feature type="region of interest" description="Disordered" evidence="1">
    <location>
        <begin position="634"/>
        <end position="656"/>
    </location>
</feature>